<keyword evidence="1" id="KW-1133">Transmembrane helix</keyword>
<sequence length="131" mass="13367">MLAKLAKYKVGLAVLATLTLSLALAPAALAGTVEDAFGMEYGAATGLGQQDVRTTIATIINVALSLLGIVALIIVLYGGFKWMTAGGNDEQVAEARKIIISGVVGLAVVLSSYAVANFVLNQLAIATGFTP</sequence>
<evidence type="ECO:0000256" key="1">
    <source>
        <dbReference type="SAM" id="Phobius"/>
    </source>
</evidence>
<accession>A0A2H0R955</accession>
<protein>
    <submittedName>
        <fullName evidence="3">Uncharacterized protein</fullName>
    </submittedName>
</protein>
<keyword evidence="1" id="KW-0472">Membrane</keyword>
<gene>
    <name evidence="3" type="ORF">COV24_04760</name>
</gene>
<keyword evidence="2" id="KW-0732">Signal</keyword>
<proteinExistence type="predicted"/>
<feature type="transmembrane region" description="Helical" evidence="1">
    <location>
        <begin position="98"/>
        <end position="120"/>
    </location>
</feature>
<evidence type="ECO:0000256" key="2">
    <source>
        <dbReference type="SAM" id="SignalP"/>
    </source>
</evidence>
<dbReference type="EMBL" id="PCXU01000040">
    <property type="protein sequence ID" value="PIR43061.1"/>
    <property type="molecule type" value="Genomic_DNA"/>
</dbReference>
<dbReference type="InterPro" id="IPR043993">
    <property type="entry name" value="T4SS_pilin"/>
</dbReference>
<evidence type="ECO:0000313" key="3">
    <source>
        <dbReference type="EMBL" id="PIR43061.1"/>
    </source>
</evidence>
<keyword evidence="1" id="KW-0812">Transmembrane</keyword>
<reference evidence="3 4" key="1">
    <citation type="submission" date="2017-09" db="EMBL/GenBank/DDBJ databases">
        <title>Depth-based differentiation of microbial function through sediment-hosted aquifers and enrichment of novel symbionts in the deep terrestrial subsurface.</title>
        <authorList>
            <person name="Probst A.J."/>
            <person name="Ladd B."/>
            <person name="Jarett J.K."/>
            <person name="Geller-Mcgrath D.E."/>
            <person name="Sieber C.M."/>
            <person name="Emerson J.B."/>
            <person name="Anantharaman K."/>
            <person name="Thomas B.C."/>
            <person name="Malmstrom R."/>
            <person name="Stieglmeier M."/>
            <person name="Klingl A."/>
            <person name="Woyke T."/>
            <person name="Ryan C.M."/>
            <person name="Banfield J.F."/>
        </authorList>
    </citation>
    <scope>NUCLEOTIDE SEQUENCE [LARGE SCALE GENOMIC DNA]</scope>
    <source>
        <strain evidence="3">CG10_big_fil_rev_8_21_14_0_10_32_10</strain>
    </source>
</reference>
<dbReference type="Proteomes" id="UP000230214">
    <property type="component" value="Unassembled WGS sequence"/>
</dbReference>
<dbReference type="AlphaFoldDB" id="A0A2H0R955"/>
<feature type="chain" id="PRO_5013863585" evidence="2">
    <location>
        <begin position="31"/>
        <end position="131"/>
    </location>
</feature>
<name>A0A2H0R955_UNCKA</name>
<evidence type="ECO:0000313" key="4">
    <source>
        <dbReference type="Proteomes" id="UP000230214"/>
    </source>
</evidence>
<feature type="transmembrane region" description="Helical" evidence="1">
    <location>
        <begin position="54"/>
        <end position="77"/>
    </location>
</feature>
<organism evidence="3 4">
    <name type="scientific">candidate division WWE3 bacterium CG10_big_fil_rev_8_21_14_0_10_32_10</name>
    <dbReference type="NCBI Taxonomy" id="1975090"/>
    <lineage>
        <taxon>Bacteria</taxon>
        <taxon>Katanobacteria</taxon>
    </lineage>
</organism>
<feature type="signal peptide" evidence="2">
    <location>
        <begin position="1"/>
        <end position="30"/>
    </location>
</feature>
<comment type="caution">
    <text evidence="3">The sequence shown here is derived from an EMBL/GenBank/DDBJ whole genome shotgun (WGS) entry which is preliminary data.</text>
</comment>
<dbReference type="Pfam" id="PF18895">
    <property type="entry name" value="T4SS_pilin"/>
    <property type="match status" value="1"/>
</dbReference>